<evidence type="ECO:0000313" key="2">
    <source>
        <dbReference type="EMBL" id="GAA0777207.1"/>
    </source>
</evidence>
<protein>
    <recommendedName>
        <fullName evidence="4">Prepilin-type N-terminal cleavage/methylation domain-containing protein</fullName>
    </recommendedName>
</protein>
<dbReference type="PROSITE" id="PS00409">
    <property type="entry name" value="PROKAR_NTER_METHYL"/>
    <property type="match status" value="1"/>
</dbReference>
<accession>A0ABN1KVV9</accession>
<proteinExistence type="predicted"/>
<dbReference type="RefSeq" id="WP_343827496.1">
    <property type="nucleotide sequence ID" value="NZ_BAAACI010000007.1"/>
</dbReference>
<keyword evidence="1" id="KW-0812">Transmembrane</keyword>
<evidence type="ECO:0000313" key="3">
    <source>
        <dbReference type="Proteomes" id="UP001501047"/>
    </source>
</evidence>
<keyword evidence="1" id="KW-1133">Transmembrane helix</keyword>
<dbReference type="Proteomes" id="UP001501047">
    <property type="component" value="Unassembled WGS sequence"/>
</dbReference>
<gene>
    <name evidence="2" type="ORF">GCM10008908_31960</name>
</gene>
<dbReference type="NCBIfam" id="TIGR02532">
    <property type="entry name" value="IV_pilin_GFxxxE"/>
    <property type="match status" value="1"/>
</dbReference>
<comment type="caution">
    <text evidence="2">The sequence shown here is derived from an EMBL/GenBank/DDBJ whole genome shotgun (WGS) entry which is preliminary data.</text>
</comment>
<feature type="transmembrane region" description="Helical" evidence="1">
    <location>
        <begin position="12"/>
        <end position="35"/>
    </location>
</feature>
<organism evidence="2 3">
    <name type="scientific">Clostridium subterminale</name>
    <dbReference type="NCBI Taxonomy" id="1550"/>
    <lineage>
        <taxon>Bacteria</taxon>
        <taxon>Bacillati</taxon>
        <taxon>Bacillota</taxon>
        <taxon>Clostridia</taxon>
        <taxon>Eubacteriales</taxon>
        <taxon>Clostridiaceae</taxon>
        <taxon>Clostridium</taxon>
    </lineage>
</organism>
<name>A0ABN1KVV9_CLOSU</name>
<evidence type="ECO:0000256" key="1">
    <source>
        <dbReference type="SAM" id="Phobius"/>
    </source>
</evidence>
<keyword evidence="1" id="KW-0472">Membrane</keyword>
<evidence type="ECO:0008006" key="4">
    <source>
        <dbReference type="Google" id="ProtNLM"/>
    </source>
</evidence>
<keyword evidence="3" id="KW-1185">Reference proteome</keyword>
<sequence>MMILNRKKKGVTLIELVIALGLLSIVTLFIFSFFFSNERKLEAINTRSDLQYEAKVILDTISKYAMAATKCEVDKELDGTVKAVKAITFSRVEDDGTVTNEGVKFIIEESNIYLSTKEDGKRLIGSHLQHIKASDDTSKSIEIKLSLKEEDIDYSVKESFLFRNSHKK</sequence>
<reference evidence="2 3" key="1">
    <citation type="journal article" date="2019" name="Int. J. Syst. Evol. Microbiol.">
        <title>The Global Catalogue of Microorganisms (GCM) 10K type strain sequencing project: providing services to taxonomists for standard genome sequencing and annotation.</title>
        <authorList>
            <consortium name="The Broad Institute Genomics Platform"/>
            <consortium name="The Broad Institute Genome Sequencing Center for Infectious Disease"/>
            <person name="Wu L."/>
            <person name="Ma J."/>
        </authorList>
    </citation>
    <scope>NUCLEOTIDE SEQUENCE [LARGE SCALE GENOMIC DNA]</scope>
    <source>
        <strain evidence="2 3">JCM 1417</strain>
    </source>
</reference>
<dbReference type="EMBL" id="BAAACI010000007">
    <property type="protein sequence ID" value="GAA0777207.1"/>
    <property type="molecule type" value="Genomic_DNA"/>
</dbReference>
<dbReference type="InterPro" id="IPR012902">
    <property type="entry name" value="N_methyl_site"/>
</dbReference>
<dbReference type="Pfam" id="PF07963">
    <property type="entry name" value="N_methyl"/>
    <property type="match status" value="1"/>
</dbReference>